<accession>A0A2K1IFX7</accession>
<feature type="compositionally biased region" description="Polar residues" evidence="1">
    <location>
        <begin position="824"/>
        <end position="845"/>
    </location>
</feature>
<dbReference type="KEGG" id="ppp:112276826"/>
<feature type="compositionally biased region" description="Basic and acidic residues" evidence="1">
    <location>
        <begin position="744"/>
        <end position="756"/>
    </location>
</feature>
<name>A0A2K1IFX7_PHYPA</name>
<dbReference type="RefSeq" id="XP_024364329.1">
    <property type="nucleotide sequence ID" value="XM_024508561.2"/>
</dbReference>
<feature type="compositionally biased region" description="Polar residues" evidence="1">
    <location>
        <begin position="892"/>
        <end position="912"/>
    </location>
</feature>
<sequence length="960" mass="107597">MLAVIGHYLHVACRTCQEFTMQREKEKLEIAKKILERRKNERDQLIACMRAVHPDHLERMQKPNLEGQFGRPAWIDSLRSDYETLIKLREKEIAVATLRLQKLEQLPNESMQLEGTDINHANEGEEPYLSSKEFGFHQDGLKPGSDNSRIGTNQRSYDYVQNDMEELRYLDNELYSFPIEAVKDHTDIGRELLMIQPAVFREHSFNNLKSGARSLLPRPHFNLKAIREAPPLKSCLKSNKDIQKSSNSLSETPLTFCRASTDRMSSLTSQSTAVETSLDTGAPFLPELNATPRILITMKNSSTYRTMRNQFQLDQDALNWGKHQDPDYSNNSFSIPFDLNCKERYPPPAEEVGISELLQLSNVVSSEQNTSSKVPFDNALSEADIAISSLGRQTETESSDTLSCCGMDTSFHEARRDISNIPNDFSQSNPVTPLTCFTHPPMYTSTYESWQRDREFQSSNLEKWSTPPIQFIDKDRGSERESFLTSLDSEAATTRLLAEVIAVQSRLEDCKLKPLDLQDIFGHSLCPSRSRSRLENRDGAVMAPAESFSGMHSTSDYERELIHSQVEKGTTGTNMQTHEIFLPIRACNEGKMEHTLEEECNDEEAVEYSSNVAGAISVDDEEQDPMTNIYCSSAELSNFIDVPTSSEGMVSREKLSGPAWEIPWKNQPQQRGGVEPIADSRCCGTKNEQPANSTAPLSPMCSIESVELPSPVNIGFHSEDTNQLRGSNDQQPYVKDVTVQTDENPEKGGENSRCHMESASNSTSTGVLGCNKLEKTTNLRNCSPMSTETTSKYLIIGYRDLNEAPRTKPSKHCFYSSQGPLQVGYSQAKQSPNGKQNMPQSNRQVQPCGFHDSSSDKENHGLNPPDDQELSILASLERLDWKLAAISARAMNRTNRTPSRASQDQTPTQSAPAATGIKRVSIEETPGRFPASPWKPSSVSVQKPPTTNFRHQRTSDINET</sequence>
<feature type="region of interest" description="Disordered" evidence="1">
    <location>
        <begin position="892"/>
        <end position="960"/>
    </location>
</feature>
<evidence type="ECO:0000313" key="4">
    <source>
        <dbReference type="Proteomes" id="UP000006727"/>
    </source>
</evidence>
<reference evidence="3" key="3">
    <citation type="submission" date="2020-12" db="UniProtKB">
        <authorList>
            <consortium name="EnsemblPlants"/>
        </authorList>
    </citation>
    <scope>IDENTIFICATION</scope>
</reference>
<feature type="compositionally biased region" description="Polar residues" evidence="1">
    <location>
        <begin position="935"/>
        <end position="952"/>
    </location>
</feature>
<reference evidence="2 4" key="1">
    <citation type="journal article" date="2008" name="Science">
        <title>The Physcomitrella genome reveals evolutionary insights into the conquest of land by plants.</title>
        <authorList>
            <person name="Rensing S."/>
            <person name="Lang D."/>
            <person name="Zimmer A."/>
            <person name="Terry A."/>
            <person name="Salamov A."/>
            <person name="Shapiro H."/>
            <person name="Nishiyama T."/>
            <person name="Perroud P.-F."/>
            <person name="Lindquist E."/>
            <person name="Kamisugi Y."/>
            <person name="Tanahashi T."/>
            <person name="Sakakibara K."/>
            <person name="Fujita T."/>
            <person name="Oishi K."/>
            <person name="Shin-I T."/>
            <person name="Kuroki Y."/>
            <person name="Toyoda A."/>
            <person name="Suzuki Y."/>
            <person name="Hashimoto A."/>
            <person name="Yamaguchi K."/>
            <person name="Sugano A."/>
            <person name="Kohara Y."/>
            <person name="Fujiyama A."/>
            <person name="Anterola A."/>
            <person name="Aoki S."/>
            <person name="Ashton N."/>
            <person name="Barbazuk W.B."/>
            <person name="Barker E."/>
            <person name="Bennetzen J."/>
            <person name="Bezanilla M."/>
            <person name="Blankenship R."/>
            <person name="Cho S.H."/>
            <person name="Dutcher S."/>
            <person name="Estelle M."/>
            <person name="Fawcett J.A."/>
            <person name="Gundlach H."/>
            <person name="Hanada K."/>
            <person name="Heyl A."/>
            <person name="Hicks K.A."/>
            <person name="Hugh J."/>
            <person name="Lohr M."/>
            <person name="Mayer K."/>
            <person name="Melkozernov A."/>
            <person name="Murata T."/>
            <person name="Nelson D."/>
            <person name="Pils B."/>
            <person name="Prigge M."/>
            <person name="Reiss B."/>
            <person name="Renner T."/>
            <person name="Rombauts S."/>
            <person name="Rushton P."/>
            <person name="Sanderfoot A."/>
            <person name="Schween G."/>
            <person name="Shiu S.-H."/>
            <person name="Stueber K."/>
            <person name="Theodoulou F.L."/>
            <person name="Tu H."/>
            <person name="Van de Peer Y."/>
            <person name="Verrier P.J."/>
            <person name="Waters E."/>
            <person name="Wood A."/>
            <person name="Yang L."/>
            <person name="Cove D."/>
            <person name="Cuming A."/>
            <person name="Hasebe M."/>
            <person name="Lucas S."/>
            <person name="Mishler D.B."/>
            <person name="Reski R."/>
            <person name="Grigoriev I."/>
            <person name="Quatrano R.S."/>
            <person name="Boore J.L."/>
        </authorList>
    </citation>
    <scope>NUCLEOTIDE SEQUENCE [LARGE SCALE GENOMIC DNA]</scope>
    <source>
        <strain evidence="3 4">cv. Gransden 2004</strain>
    </source>
</reference>
<feature type="region of interest" description="Disordered" evidence="1">
    <location>
        <begin position="824"/>
        <end position="867"/>
    </location>
</feature>
<evidence type="ECO:0000313" key="3">
    <source>
        <dbReference type="EnsemblPlants" id="Pp3c24_7330V3.1"/>
    </source>
</evidence>
<dbReference type="PaxDb" id="3218-PP1S73_91V6.1"/>
<protein>
    <submittedName>
        <fullName evidence="2 3">Uncharacterized protein</fullName>
    </submittedName>
</protein>
<keyword evidence="4" id="KW-1185">Reference proteome</keyword>
<dbReference type="EnsemblPlants" id="Pp3c24_7330V3.1">
    <property type="protein sequence ID" value="Pp3c24_7330V3.1"/>
    <property type="gene ID" value="Pp3c24_7330"/>
</dbReference>
<evidence type="ECO:0000256" key="1">
    <source>
        <dbReference type="SAM" id="MobiDB-lite"/>
    </source>
</evidence>
<dbReference type="EMBL" id="ABEU02000024">
    <property type="protein sequence ID" value="PNR28179.1"/>
    <property type="molecule type" value="Genomic_DNA"/>
</dbReference>
<organism evidence="2">
    <name type="scientific">Physcomitrium patens</name>
    <name type="common">Spreading-leaved earth moss</name>
    <name type="synonym">Physcomitrella patens</name>
    <dbReference type="NCBI Taxonomy" id="3218"/>
    <lineage>
        <taxon>Eukaryota</taxon>
        <taxon>Viridiplantae</taxon>
        <taxon>Streptophyta</taxon>
        <taxon>Embryophyta</taxon>
        <taxon>Bryophyta</taxon>
        <taxon>Bryophytina</taxon>
        <taxon>Bryopsida</taxon>
        <taxon>Funariidae</taxon>
        <taxon>Funariales</taxon>
        <taxon>Funariaceae</taxon>
        <taxon>Physcomitrium</taxon>
    </lineage>
</organism>
<evidence type="ECO:0000313" key="2">
    <source>
        <dbReference type="EMBL" id="PNR28179.1"/>
    </source>
</evidence>
<dbReference type="AlphaFoldDB" id="A0A2K1IFX7"/>
<reference evidence="2 4" key="2">
    <citation type="journal article" date="2018" name="Plant J.">
        <title>The Physcomitrella patens chromosome-scale assembly reveals moss genome structure and evolution.</title>
        <authorList>
            <person name="Lang D."/>
            <person name="Ullrich K.K."/>
            <person name="Murat F."/>
            <person name="Fuchs J."/>
            <person name="Jenkins J."/>
            <person name="Haas F.B."/>
            <person name="Piednoel M."/>
            <person name="Gundlach H."/>
            <person name="Van Bel M."/>
            <person name="Meyberg R."/>
            <person name="Vives C."/>
            <person name="Morata J."/>
            <person name="Symeonidi A."/>
            <person name="Hiss M."/>
            <person name="Muchero W."/>
            <person name="Kamisugi Y."/>
            <person name="Saleh O."/>
            <person name="Blanc G."/>
            <person name="Decker E.L."/>
            <person name="van Gessel N."/>
            <person name="Grimwood J."/>
            <person name="Hayes R.D."/>
            <person name="Graham S.W."/>
            <person name="Gunter L.E."/>
            <person name="McDaniel S.F."/>
            <person name="Hoernstein S.N.W."/>
            <person name="Larsson A."/>
            <person name="Li F.W."/>
            <person name="Perroud P.F."/>
            <person name="Phillips J."/>
            <person name="Ranjan P."/>
            <person name="Rokshar D.S."/>
            <person name="Rothfels C.J."/>
            <person name="Schneider L."/>
            <person name="Shu S."/>
            <person name="Stevenson D.W."/>
            <person name="Thummler F."/>
            <person name="Tillich M."/>
            <person name="Villarreal Aguilar J.C."/>
            <person name="Widiez T."/>
            <person name="Wong G.K."/>
            <person name="Wymore A."/>
            <person name="Zhang Y."/>
            <person name="Zimmer A.D."/>
            <person name="Quatrano R.S."/>
            <person name="Mayer K.F.X."/>
            <person name="Goodstein D."/>
            <person name="Casacuberta J.M."/>
            <person name="Vandepoele K."/>
            <person name="Reski R."/>
            <person name="Cuming A.C."/>
            <person name="Tuskan G.A."/>
            <person name="Maumus F."/>
            <person name="Salse J."/>
            <person name="Schmutz J."/>
            <person name="Rensing S.A."/>
        </authorList>
    </citation>
    <scope>NUCLEOTIDE SEQUENCE [LARGE SCALE GENOMIC DNA]</scope>
    <source>
        <strain evidence="3 4">cv. Gransden 2004</strain>
    </source>
</reference>
<gene>
    <name evidence="3" type="primary">LOC112276826</name>
    <name evidence="2" type="ORF">PHYPA_028771</name>
</gene>
<dbReference type="GeneID" id="112276826"/>
<proteinExistence type="predicted"/>
<feature type="region of interest" description="Disordered" evidence="1">
    <location>
        <begin position="741"/>
        <end position="765"/>
    </location>
</feature>
<dbReference type="Gramene" id="Pp3c24_7330V3.1">
    <property type="protein sequence ID" value="Pp3c24_7330V3.1"/>
    <property type="gene ID" value="Pp3c24_7330"/>
</dbReference>
<dbReference type="Proteomes" id="UP000006727">
    <property type="component" value="Chromosome 24"/>
</dbReference>